<evidence type="ECO:0000313" key="2">
    <source>
        <dbReference type="EMBL" id="MFL9924447.1"/>
    </source>
</evidence>
<dbReference type="InterPro" id="IPR006059">
    <property type="entry name" value="SBP"/>
</dbReference>
<evidence type="ECO:0000313" key="3">
    <source>
        <dbReference type="Proteomes" id="UP001629246"/>
    </source>
</evidence>
<comment type="caution">
    <text evidence="2">The sequence shown here is derived from an EMBL/GenBank/DDBJ whole genome shotgun (WGS) entry which is preliminary data.</text>
</comment>
<keyword evidence="1" id="KW-0732">Signal</keyword>
<organism evidence="2 3">
    <name type="scientific">Herbaspirillum lusitanum</name>
    <dbReference type="NCBI Taxonomy" id="213312"/>
    <lineage>
        <taxon>Bacteria</taxon>
        <taxon>Pseudomonadati</taxon>
        <taxon>Pseudomonadota</taxon>
        <taxon>Betaproteobacteria</taxon>
        <taxon>Burkholderiales</taxon>
        <taxon>Oxalobacteraceae</taxon>
        <taxon>Herbaspirillum</taxon>
    </lineage>
</organism>
<evidence type="ECO:0000256" key="1">
    <source>
        <dbReference type="ARBA" id="ARBA00022729"/>
    </source>
</evidence>
<protein>
    <submittedName>
        <fullName evidence="2">Extracellular solute-binding protein</fullName>
    </submittedName>
</protein>
<dbReference type="Proteomes" id="UP001629246">
    <property type="component" value="Unassembled WGS sequence"/>
</dbReference>
<reference evidence="2 3" key="1">
    <citation type="journal article" date="2024" name="Chem. Sci.">
        <title>Discovery of megapolipeptins by genome mining of a Burkholderiales bacteria collection.</title>
        <authorList>
            <person name="Paulo B.S."/>
            <person name="Recchia M.J.J."/>
            <person name="Lee S."/>
            <person name="Fergusson C.H."/>
            <person name="Romanowski S.B."/>
            <person name="Hernandez A."/>
            <person name="Krull N."/>
            <person name="Liu D.Y."/>
            <person name="Cavanagh H."/>
            <person name="Bos A."/>
            <person name="Gray C.A."/>
            <person name="Murphy B.T."/>
            <person name="Linington R.G."/>
            <person name="Eustaquio A.S."/>
        </authorList>
    </citation>
    <scope>NUCLEOTIDE SEQUENCE [LARGE SCALE GENOMIC DNA]</scope>
    <source>
        <strain evidence="2 3">RL21-008-BIB-A</strain>
    </source>
</reference>
<accession>A0ABW9A916</accession>
<gene>
    <name evidence="2" type="ORF">PQR62_09230</name>
</gene>
<name>A0ABW9A916_9BURK</name>
<sequence>MMWGSTWQTSLQQSSADFTKKTGIKVNLVTQGSSGEGLVKLQTMKAKPTIDVWFTTASVAERAVTDDALFAPLPAAKMNNLGELAKGTATDRYVGIYGYPVSIIYRTDLVPEPIKAWSDLWQPRFAGKLAIPAMGIYQGRALMIASMSAGGSATDADKGFEMLGKLKPNVVMFYGTDTQARQALAQGEVSVLVGPPSQAKRMADAGRPVAVVSPKPAIMNFDVATIVRSGKEDLAAQYINFLLEREANETLARNLNMSPVNKNAKPSDYLAPMLPKAEDAFIPSEEFINKNIAAWTERFNRDIVK</sequence>
<dbReference type="EMBL" id="JAQQFM010000004">
    <property type="protein sequence ID" value="MFL9924447.1"/>
    <property type="molecule type" value="Genomic_DNA"/>
</dbReference>
<dbReference type="SUPFAM" id="SSF53850">
    <property type="entry name" value="Periplasmic binding protein-like II"/>
    <property type="match status" value="1"/>
</dbReference>
<dbReference type="Gene3D" id="3.40.190.10">
    <property type="entry name" value="Periplasmic binding protein-like II"/>
    <property type="match status" value="2"/>
</dbReference>
<dbReference type="RefSeq" id="WP_408157112.1">
    <property type="nucleotide sequence ID" value="NZ_JAQQFM010000004.1"/>
</dbReference>
<dbReference type="Pfam" id="PF13416">
    <property type="entry name" value="SBP_bac_8"/>
    <property type="match status" value="1"/>
</dbReference>
<keyword evidence="3" id="KW-1185">Reference proteome</keyword>
<dbReference type="PANTHER" id="PTHR30006">
    <property type="entry name" value="THIAMINE-BINDING PERIPLASMIC PROTEIN-RELATED"/>
    <property type="match status" value="1"/>
</dbReference>
<dbReference type="PANTHER" id="PTHR30006:SF2">
    <property type="entry name" value="ABC TRANSPORTER SUBSTRATE-BINDING PROTEIN"/>
    <property type="match status" value="1"/>
</dbReference>
<proteinExistence type="predicted"/>